<dbReference type="GO" id="GO:0022857">
    <property type="term" value="F:transmembrane transporter activity"/>
    <property type="evidence" value="ECO:0007669"/>
    <property type="project" value="TreeGrafter"/>
</dbReference>
<dbReference type="InterPro" id="IPR050250">
    <property type="entry name" value="Macrolide_Exporter_MacB"/>
</dbReference>
<accession>A0A1H5HV98</accession>
<keyword evidence="2" id="KW-1003">Cell membrane</keyword>
<feature type="transmembrane region" description="Helical" evidence="7">
    <location>
        <begin position="488"/>
        <end position="513"/>
    </location>
</feature>
<keyword evidence="10" id="KW-1185">Reference proteome</keyword>
<dbReference type="PANTHER" id="PTHR30572:SF4">
    <property type="entry name" value="ABC TRANSPORTER PERMEASE YTRF"/>
    <property type="match status" value="1"/>
</dbReference>
<feature type="transmembrane region" description="Helical" evidence="7">
    <location>
        <begin position="899"/>
        <end position="922"/>
    </location>
</feature>
<dbReference type="AlphaFoldDB" id="A0A1H5HV98"/>
<feature type="transmembrane region" description="Helical" evidence="7">
    <location>
        <begin position="280"/>
        <end position="305"/>
    </location>
</feature>
<feature type="transmembrane region" description="Helical" evidence="7">
    <location>
        <begin position="994"/>
        <end position="1019"/>
    </location>
</feature>
<evidence type="ECO:0000256" key="6">
    <source>
        <dbReference type="ARBA" id="ARBA00038076"/>
    </source>
</evidence>
<comment type="subcellular location">
    <subcellularLocation>
        <location evidence="1">Cell membrane</location>
        <topology evidence="1">Multi-pass membrane protein</topology>
    </subcellularLocation>
</comment>
<evidence type="ECO:0000313" key="10">
    <source>
        <dbReference type="Proteomes" id="UP000199220"/>
    </source>
</evidence>
<feature type="transmembrane region" description="Helical" evidence="7">
    <location>
        <begin position="326"/>
        <end position="351"/>
    </location>
</feature>
<dbReference type="Pfam" id="PF02687">
    <property type="entry name" value="FtsX"/>
    <property type="match status" value="1"/>
</dbReference>
<feature type="transmembrane region" description="Helical" evidence="7">
    <location>
        <begin position="952"/>
        <end position="974"/>
    </location>
</feature>
<evidence type="ECO:0000256" key="2">
    <source>
        <dbReference type="ARBA" id="ARBA00022475"/>
    </source>
</evidence>
<dbReference type="EMBL" id="FNTX01000001">
    <property type="protein sequence ID" value="SEE31158.1"/>
    <property type="molecule type" value="Genomic_DNA"/>
</dbReference>
<feature type="transmembrane region" description="Helical" evidence="7">
    <location>
        <begin position="443"/>
        <end position="467"/>
    </location>
</feature>
<evidence type="ECO:0000256" key="5">
    <source>
        <dbReference type="ARBA" id="ARBA00023136"/>
    </source>
</evidence>
<evidence type="ECO:0000259" key="8">
    <source>
        <dbReference type="Pfam" id="PF02687"/>
    </source>
</evidence>
<dbReference type="Proteomes" id="UP000199220">
    <property type="component" value="Unassembled WGS sequence"/>
</dbReference>
<dbReference type="InterPro" id="IPR003838">
    <property type="entry name" value="ABC3_permease_C"/>
</dbReference>
<evidence type="ECO:0000256" key="3">
    <source>
        <dbReference type="ARBA" id="ARBA00022692"/>
    </source>
</evidence>
<dbReference type="STRING" id="648782.SAMN04488554_2060"/>
<feature type="transmembrane region" description="Helical" evidence="7">
    <location>
        <begin position="357"/>
        <end position="381"/>
    </location>
</feature>
<sequence>MQRASWVRRRTRAQAPLVILLAAMAALVTVAIAGTLSYLSLASTTAVRTVLADAPAEAATVVVQTRVADDPAAQDRALREIVADLLPGVTVHGRQTTPALDLQDATALDGAAVVLLRDADVEEAATLADGAWPAGPGEGALHAAAAEALGVDAGDRLTIGDDGLDIQITGLWRPDDATAPRWTGSPLAAEGMDPFQPSTVGPLLVTTWDGLDLAPFARWVIEPPADLAPADLPVWESGLAALPEAVEAANVPVRGLIIEGTLAETVASTSAGLASVRAAAAVPLVIVAVVSLVATWQIARLLTLLRARETRILLSRGASRRQFRRAATTESVALAGIGGVVGALGTIALSAGRPGAAPALVAVVAAGVIIVLTAVLTSVQLRAVPQIATDDTAAVSGRRRPVLAGSAVILLLAAAAFSTWRITRNGSPLVPGTARVDPLAVSAPALVLVATALLAIALAVPFTRWWARSTARGPGYSPVTEARQVSRHLPVLAVPVVLVMLASAVSTLASAYAGTAESLRTLSAGVANGADVRVRLGPGITGEPAGVPDYVGLDGVERGTGVATPGVRVDGSSGSVTALPAAETGVMSAPEAIVDPAAVAGLLAPDQQVLTGPEIEAEAIEAEVSVAADWAAAQPTFARPPGRTVTMAFVLWNGAEAVTVASDPVNVSSEPGAPPTTAELTVPLPDGPWQLVAVDVQLDTGFEDTRYDVEVSTLHAGATDLTEAVASWDPHTVPMRAGGSELDAEATPLQISAQVGLLYSGNFVMAGTETIRSMPPPPATPEEGIPALVTPAWSEVVLPSGADVTIAGTQLRMHAAGEIAVIPGAQLQRGVLVDLATLQAALLRQGGSPVAVTEIWLAAHGSETPAIAESAAALAGPRAVVTTAQTGSIADPVAAPARVVFVLAAVGALLLAVPAVVAVAVAQAAARRGEVVVLRAVGVGSAQQAASRRAELLWLQLGAVVAGVAAGLGTALLMMPDLVRAATGQTSSAIPLPLSLHVTTAAVLLAVIIAVVVGVALWYGRRVRAQVLDTTWREEVR</sequence>
<evidence type="ECO:0000256" key="1">
    <source>
        <dbReference type="ARBA" id="ARBA00004651"/>
    </source>
</evidence>
<proteinExistence type="inferred from homology"/>
<reference evidence="10" key="1">
    <citation type="submission" date="2016-10" db="EMBL/GenBank/DDBJ databases">
        <authorList>
            <person name="Varghese N."/>
            <person name="Submissions S."/>
        </authorList>
    </citation>
    <scope>NUCLEOTIDE SEQUENCE [LARGE SCALE GENOMIC DNA]</scope>
    <source>
        <strain evidence="10">DSM 21368</strain>
    </source>
</reference>
<organism evidence="9 10">
    <name type="scientific">Ruania alba</name>
    <dbReference type="NCBI Taxonomy" id="648782"/>
    <lineage>
        <taxon>Bacteria</taxon>
        <taxon>Bacillati</taxon>
        <taxon>Actinomycetota</taxon>
        <taxon>Actinomycetes</taxon>
        <taxon>Micrococcales</taxon>
        <taxon>Ruaniaceae</taxon>
        <taxon>Ruania</taxon>
    </lineage>
</organism>
<keyword evidence="5 7" id="KW-0472">Membrane</keyword>
<name>A0A1H5HV98_9MICO</name>
<protein>
    <recommendedName>
        <fullName evidence="8">ABC3 transporter permease C-terminal domain-containing protein</fullName>
    </recommendedName>
</protein>
<gene>
    <name evidence="9" type="ORF">SAMN04488554_2060</name>
</gene>
<feature type="transmembrane region" description="Helical" evidence="7">
    <location>
        <begin position="402"/>
        <end position="423"/>
    </location>
</feature>
<evidence type="ECO:0000256" key="7">
    <source>
        <dbReference type="SAM" id="Phobius"/>
    </source>
</evidence>
<evidence type="ECO:0000256" key="4">
    <source>
        <dbReference type="ARBA" id="ARBA00022989"/>
    </source>
</evidence>
<comment type="similarity">
    <text evidence="6">Belongs to the ABC-4 integral membrane protein family.</text>
</comment>
<dbReference type="RefSeq" id="WP_175477024.1">
    <property type="nucleotide sequence ID" value="NZ_FNTX01000001.1"/>
</dbReference>
<evidence type="ECO:0000313" key="9">
    <source>
        <dbReference type="EMBL" id="SEE31158.1"/>
    </source>
</evidence>
<keyword evidence="4 7" id="KW-1133">Transmembrane helix</keyword>
<keyword evidence="3 7" id="KW-0812">Transmembrane</keyword>
<dbReference type="GO" id="GO:0005886">
    <property type="term" value="C:plasma membrane"/>
    <property type="evidence" value="ECO:0007669"/>
    <property type="project" value="UniProtKB-SubCell"/>
</dbReference>
<feature type="domain" description="ABC3 transporter permease C-terminal" evidence="8">
    <location>
        <begin position="903"/>
        <end position="1019"/>
    </location>
</feature>
<dbReference type="PANTHER" id="PTHR30572">
    <property type="entry name" value="MEMBRANE COMPONENT OF TRANSPORTER-RELATED"/>
    <property type="match status" value="1"/>
</dbReference>